<dbReference type="CDD" id="cd00200">
    <property type="entry name" value="WD40"/>
    <property type="match status" value="1"/>
</dbReference>
<dbReference type="PANTHER" id="PTHR19856:SF0">
    <property type="entry name" value="WD REPEAT-CONTAINING PROTEIN 1"/>
    <property type="match status" value="1"/>
</dbReference>
<dbReference type="GO" id="GO:0030864">
    <property type="term" value="C:cortical actin cytoskeleton"/>
    <property type="evidence" value="ECO:0007669"/>
    <property type="project" value="TreeGrafter"/>
</dbReference>
<dbReference type="HOGENOM" id="CLU_015246_1_0_1"/>
<accession>A0A0C9WC73</accession>
<feature type="repeat" description="WD" evidence="3">
    <location>
        <begin position="537"/>
        <end position="569"/>
    </location>
</feature>
<keyword evidence="2" id="KW-0677">Repeat</keyword>
<dbReference type="GO" id="GO:0030042">
    <property type="term" value="P:actin filament depolymerization"/>
    <property type="evidence" value="ECO:0007669"/>
    <property type="project" value="TreeGrafter"/>
</dbReference>
<keyword evidence="1 3" id="KW-0853">WD repeat</keyword>
<name>A0A0C9WC73_9AGAM</name>
<dbReference type="Proteomes" id="UP000053820">
    <property type="component" value="Unassembled WGS sequence"/>
</dbReference>
<dbReference type="PANTHER" id="PTHR19856">
    <property type="entry name" value="WD-REPEATCONTAINING PROTEIN WDR1"/>
    <property type="match status" value="1"/>
</dbReference>
<dbReference type="PROSITE" id="PS00678">
    <property type="entry name" value="WD_REPEATS_1"/>
    <property type="match status" value="1"/>
</dbReference>
<organism evidence="4 5">
    <name type="scientific">Hydnomerulius pinastri MD-312</name>
    <dbReference type="NCBI Taxonomy" id="994086"/>
    <lineage>
        <taxon>Eukaryota</taxon>
        <taxon>Fungi</taxon>
        <taxon>Dikarya</taxon>
        <taxon>Basidiomycota</taxon>
        <taxon>Agaricomycotina</taxon>
        <taxon>Agaricomycetes</taxon>
        <taxon>Agaricomycetidae</taxon>
        <taxon>Boletales</taxon>
        <taxon>Boletales incertae sedis</taxon>
        <taxon>Leucogyrophana</taxon>
    </lineage>
</organism>
<keyword evidence="5" id="KW-1185">Reference proteome</keyword>
<dbReference type="PROSITE" id="PS50294">
    <property type="entry name" value="WD_REPEATS_REGION"/>
    <property type="match status" value="2"/>
</dbReference>
<evidence type="ECO:0000256" key="1">
    <source>
        <dbReference type="ARBA" id="ARBA00022574"/>
    </source>
</evidence>
<dbReference type="SUPFAM" id="SSF50998">
    <property type="entry name" value="Quinoprotein alcohol dehydrogenase-like"/>
    <property type="match status" value="1"/>
</dbReference>
<dbReference type="SUPFAM" id="SSF50978">
    <property type="entry name" value="WD40 repeat-like"/>
    <property type="match status" value="1"/>
</dbReference>
<dbReference type="SMART" id="SM00320">
    <property type="entry name" value="WD40"/>
    <property type="match status" value="11"/>
</dbReference>
<feature type="repeat" description="WD" evidence="3">
    <location>
        <begin position="56"/>
        <end position="88"/>
    </location>
</feature>
<dbReference type="EMBL" id="KN839859">
    <property type="protein sequence ID" value="KIJ61836.1"/>
    <property type="molecule type" value="Genomic_DNA"/>
</dbReference>
<evidence type="ECO:0000313" key="5">
    <source>
        <dbReference type="Proteomes" id="UP000053820"/>
    </source>
</evidence>
<dbReference type="GO" id="GO:0051015">
    <property type="term" value="F:actin filament binding"/>
    <property type="evidence" value="ECO:0007669"/>
    <property type="project" value="TreeGrafter"/>
</dbReference>
<dbReference type="InterPro" id="IPR001680">
    <property type="entry name" value="WD40_rpt"/>
</dbReference>
<protein>
    <recommendedName>
        <fullName evidence="6">Anaphase-promoting complex subunit 4 WD40 domain-containing protein</fullName>
    </recommendedName>
</protein>
<dbReference type="InterPro" id="IPR015943">
    <property type="entry name" value="WD40/YVTN_repeat-like_dom_sf"/>
</dbReference>
<dbReference type="InterPro" id="IPR036322">
    <property type="entry name" value="WD40_repeat_dom_sf"/>
</dbReference>
<reference evidence="4 5" key="1">
    <citation type="submission" date="2014-04" db="EMBL/GenBank/DDBJ databases">
        <title>Evolutionary Origins and Diversification of the Mycorrhizal Mutualists.</title>
        <authorList>
            <consortium name="DOE Joint Genome Institute"/>
            <consortium name="Mycorrhizal Genomics Consortium"/>
            <person name="Kohler A."/>
            <person name="Kuo A."/>
            <person name="Nagy L.G."/>
            <person name="Floudas D."/>
            <person name="Copeland A."/>
            <person name="Barry K.W."/>
            <person name="Cichocki N."/>
            <person name="Veneault-Fourrey C."/>
            <person name="LaButti K."/>
            <person name="Lindquist E.A."/>
            <person name="Lipzen A."/>
            <person name="Lundell T."/>
            <person name="Morin E."/>
            <person name="Murat C."/>
            <person name="Riley R."/>
            <person name="Ohm R."/>
            <person name="Sun H."/>
            <person name="Tunlid A."/>
            <person name="Henrissat B."/>
            <person name="Grigoriev I.V."/>
            <person name="Hibbett D.S."/>
            <person name="Martin F."/>
        </authorList>
    </citation>
    <scope>NUCLEOTIDE SEQUENCE [LARGE SCALE GENOMIC DNA]</scope>
    <source>
        <strain evidence="4 5">MD-312</strain>
    </source>
</reference>
<dbReference type="AlphaFoldDB" id="A0A0C9WC73"/>
<feature type="repeat" description="WD" evidence="3">
    <location>
        <begin position="190"/>
        <end position="231"/>
    </location>
</feature>
<dbReference type="PROSITE" id="PS50082">
    <property type="entry name" value="WD_REPEATS_2"/>
    <property type="match status" value="4"/>
</dbReference>
<evidence type="ECO:0000256" key="2">
    <source>
        <dbReference type="ARBA" id="ARBA00022737"/>
    </source>
</evidence>
<dbReference type="OrthoDB" id="2306at2759"/>
<dbReference type="InterPro" id="IPR019775">
    <property type="entry name" value="WD40_repeat_CS"/>
</dbReference>
<dbReference type="InterPro" id="IPR011047">
    <property type="entry name" value="Quinoprotein_ADH-like_sf"/>
</dbReference>
<proteinExistence type="predicted"/>
<feature type="repeat" description="WD" evidence="3">
    <location>
        <begin position="234"/>
        <end position="275"/>
    </location>
</feature>
<evidence type="ECO:0000313" key="4">
    <source>
        <dbReference type="EMBL" id="KIJ61836.1"/>
    </source>
</evidence>
<dbReference type="Pfam" id="PF00400">
    <property type="entry name" value="WD40"/>
    <property type="match status" value="5"/>
</dbReference>
<evidence type="ECO:0000256" key="3">
    <source>
        <dbReference type="PROSITE-ProRule" id="PRU00221"/>
    </source>
</evidence>
<dbReference type="FunFam" id="2.130.10.10:FF:000102">
    <property type="entry name" value="Actin-interacting protein 1"/>
    <property type="match status" value="1"/>
</dbReference>
<evidence type="ECO:0008006" key="6">
    <source>
        <dbReference type="Google" id="ProtNLM"/>
    </source>
</evidence>
<gene>
    <name evidence="4" type="ORF">HYDPIDRAFT_95700</name>
</gene>
<dbReference type="Gene3D" id="2.130.10.10">
    <property type="entry name" value="YVTN repeat-like/Quinoprotein amine dehydrogenase"/>
    <property type="match status" value="2"/>
</dbReference>
<sequence length="615" mass="65389">MSYTRQALFPCNPGTERGRSTKLSASNVKGSDKVIYANGRSVVVLDLKNPGLSTTFSGHSKETTVARFTPSGYYCASADVTGLVKIWDTVGEDQSVKGEYKVISGRINDLAWDADSKRIIAVGDGREKFGHAFMADTGTSTGEITGHSKASSVINAVSIRHQRPYRAVTAGDDGVIIFHQGPPFKYDKTIREHTKFVQDVKFSPNGSNFLSVGSDSKIILFKGDNGEKIADITDSPHKGSIMACSWSPDSSKFMTSSMDNTVKLWDAGSQKNSRTWTFDKGIPNQQVGNVWVNENEFVSLSLGGDLSVFDARGNEEKPTRIVQAPQKSVTSAVLGPGSSTFFAGSADGRVFQYDTSSEPATTTKVSGEGHTSLVSGMTGSGDKVYSTGFDDKVREIDGGAGFTLASFGLSAQPKSIAAAADGTVFVVQADKFGKGSVQAIKNNQALYVLTPSYTPSSVAASGDVVVVGGEDDKKVHVYSWDGQTSKLTETVASDTINSRGQVLTVAVSPDRKFIAAGDSVGKIVLFDAKCAKLTDKWTHHTARISSLSFSPTSTHLASTSLDTHVYVYNTAAPYSKYVHVRGAAPMGGSAVLWVDGRVVSSGADGCVRVWEVVLP</sequence>